<organism evidence="3 4">
    <name type="scientific">Malaciobacter halophilus</name>
    <dbReference type="NCBI Taxonomy" id="197482"/>
    <lineage>
        <taxon>Bacteria</taxon>
        <taxon>Pseudomonadati</taxon>
        <taxon>Campylobacterota</taxon>
        <taxon>Epsilonproteobacteria</taxon>
        <taxon>Campylobacterales</taxon>
        <taxon>Arcobacteraceae</taxon>
        <taxon>Malaciobacter</taxon>
    </lineage>
</organism>
<keyword evidence="3" id="KW-0378">Hydrolase</keyword>
<gene>
    <name evidence="3" type="ORF">CP960_06075</name>
</gene>
<dbReference type="CDD" id="cd18032">
    <property type="entry name" value="DEXHc_RE_I_III_res"/>
    <property type="match status" value="1"/>
</dbReference>
<dbReference type="NCBIfam" id="NF046051">
    <property type="entry name" value="restrict_EcoAI"/>
    <property type="match status" value="1"/>
</dbReference>
<evidence type="ECO:0000259" key="2">
    <source>
        <dbReference type="PROSITE" id="PS51192"/>
    </source>
</evidence>
<dbReference type="Pfam" id="PF04851">
    <property type="entry name" value="ResIII"/>
    <property type="match status" value="1"/>
</dbReference>
<keyword evidence="4" id="KW-1185">Reference proteome</keyword>
<accession>A0A2N1J3P3</accession>
<dbReference type="CDD" id="cd18799">
    <property type="entry name" value="SF2_C_EcoAI-like"/>
    <property type="match status" value="1"/>
</dbReference>
<dbReference type="SUPFAM" id="SSF52540">
    <property type="entry name" value="P-loop containing nucleoside triphosphate hydrolases"/>
    <property type="match status" value="2"/>
</dbReference>
<dbReference type="GO" id="GO:0005524">
    <property type="term" value="F:ATP binding"/>
    <property type="evidence" value="ECO:0007669"/>
    <property type="project" value="InterPro"/>
</dbReference>
<dbReference type="AlphaFoldDB" id="A0A2N1J3P3"/>
<dbReference type="Proteomes" id="UP000233248">
    <property type="component" value="Unassembled WGS sequence"/>
</dbReference>
<dbReference type="PANTHER" id="PTHR47396:SF1">
    <property type="entry name" value="ATP-DEPENDENT HELICASE IRC3-RELATED"/>
    <property type="match status" value="1"/>
</dbReference>
<feature type="domain" description="Helicase ATP-binding" evidence="2">
    <location>
        <begin position="181"/>
        <end position="341"/>
    </location>
</feature>
<proteinExistence type="predicted"/>
<dbReference type="EMBL" id="NXIF01000023">
    <property type="protein sequence ID" value="PKI81124.1"/>
    <property type="molecule type" value="Genomic_DNA"/>
</dbReference>
<dbReference type="GO" id="GO:0016787">
    <property type="term" value="F:hydrolase activity"/>
    <property type="evidence" value="ECO:0007669"/>
    <property type="project" value="InterPro"/>
</dbReference>
<dbReference type="GO" id="GO:0005829">
    <property type="term" value="C:cytosol"/>
    <property type="evidence" value="ECO:0007669"/>
    <property type="project" value="TreeGrafter"/>
</dbReference>
<dbReference type="InterPro" id="IPR050742">
    <property type="entry name" value="Helicase_Restrict-Modif_Enz"/>
</dbReference>
<feature type="compositionally biased region" description="Acidic residues" evidence="1">
    <location>
        <begin position="569"/>
        <end position="589"/>
    </location>
</feature>
<dbReference type="InterPro" id="IPR014001">
    <property type="entry name" value="Helicase_ATP-bd"/>
</dbReference>
<dbReference type="PROSITE" id="PS51192">
    <property type="entry name" value="HELICASE_ATP_BIND_1"/>
    <property type="match status" value="1"/>
</dbReference>
<evidence type="ECO:0000256" key="1">
    <source>
        <dbReference type="SAM" id="MobiDB-lite"/>
    </source>
</evidence>
<dbReference type="RefSeq" id="WP_101184522.1">
    <property type="nucleotide sequence ID" value="NZ_CP031218.1"/>
</dbReference>
<protein>
    <submittedName>
        <fullName evidence="3">Restriction endonuclease</fullName>
    </submittedName>
</protein>
<dbReference type="SMART" id="SM00487">
    <property type="entry name" value="DEXDc"/>
    <property type="match status" value="1"/>
</dbReference>
<dbReference type="Pfam" id="PF13588">
    <property type="entry name" value="HSDR_N_2"/>
    <property type="match status" value="1"/>
</dbReference>
<dbReference type="GO" id="GO:0006304">
    <property type="term" value="P:DNA modification"/>
    <property type="evidence" value="ECO:0007669"/>
    <property type="project" value="InterPro"/>
</dbReference>
<keyword evidence="3" id="KW-0255">Endonuclease</keyword>
<feature type="region of interest" description="Disordered" evidence="1">
    <location>
        <begin position="560"/>
        <end position="607"/>
    </location>
</feature>
<dbReference type="GO" id="GO:0004519">
    <property type="term" value="F:endonuclease activity"/>
    <property type="evidence" value="ECO:0007669"/>
    <property type="project" value="UniProtKB-KW"/>
</dbReference>
<reference evidence="3 4" key="1">
    <citation type="submission" date="2017-09" db="EMBL/GenBank/DDBJ databases">
        <title>Genomics of the genus Arcobacter.</title>
        <authorList>
            <person name="Perez-Cataluna A."/>
            <person name="Figueras M.J."/>
            <person name="Salas-Masso N."/>
        </authorList>
    </citation>
    <scope>NUCLEOTIDE SEQUENCE [LARGE SCALE GENOMIC DNA]</scope>
    <source>
        <strain evidence="3 4">DSM 18005</strain>
    </source>
</reference>
<dbReference type="Pfam" id="PF08463">
    <property type="entry name" value="EcoEI_R_C"/>
    <property type="match status" value="1"/>
</dbReference>
<dbReference type="KEGG" id="ahs:AHALO_0693"/>
<dbReference type="InterPro" id="IPR013670">
    <property type="entry name" value="EcoEI_R_C_dom"/>
</dbReference>
<dbReference type="PANTHER" id="PTHR47396">
    <property type="entry name" value="TYPE I RESTRICTION ENZYME ECOKI R PROTEIN"/>
    <property type="match status" value="1"/>
</dbReference>
<dbReference type="InterPro" id="IPR006935">
    <property type="entry name" value="Helicase/UvrB_N"/>
</dbReference>
<evidence type="ECO:0000313" key="4">
    <source>
        <dbReference type="Proteomes" id="UP000233248"/>
    </source>
</evidence>
<evidence type="ECO:0000313" key="3">
    <source>
        <dbReference type="EMBL" id="PKI81124.1"/>
    </source>
</evidence>
<comment type="caution">
    <text evidence="3">The sequence shown here is derived from an EMBL/GenBank/DDBJ whole genome shotgun (WGS) entry which is preliminary data.</text>
</comment>
<dbReference type="Gene3D" id="3.90.1570.30">
    <property type="match status" value="1"/>
</dbReference>
<keyword evidence="3" id="KW-0540">Nuclease</keyword>
<dbReference type="Gene3D" id="3.40.50.300">
    <property type="entry name" value="P-loop containing nucleotide triphosphate hydrolases"/>
    <property type="match status" value="2"/>
</dbReference>
<dbReference type="InterPro" id="IPR029464">
    <property type="entry name" value="HSDR_N"/>
</dbReference>
<name>A0A2N1J3P3_9BACT</name>
<dbReference type="OrthoDB" id="9804086at2"/>
<sequence>MSKKNLTERDICTKYITPALIESGWNLHSQFREEVTFFTNGRIYVHGKMVRRGEQKRADYILYYKPNIPIAIIEAKDNKHSIGDGMQQGLSYAEILDIPFVYSTNGEGFLEHDPTLTHGALEKEITLGDFPSPDELWQRYKKYRGIEEDEAEKVALSPYYIDDPKREPRYYQKNAINRTIEAIAKGQKRILLVMATGTGKTYTAFQIIYRLYKSRKAKRILFLADRNILVDQTKIGDFKHFGDKMTKVTNRTIDKSFEIYLSLYQAITGNSEEKKIFKEFSRDFFDLIVIDEAHRGSAAEDSQWREILEYFDSAVQIGLTATPKETKYVSNISYFGEPVYTYSLKQGIDDGFLAPYKVIRLSLDKDVEGWRPYNGQTDDKGEEIEDREYNTKDFDKNLILTQRTNLVAKKVTEYLNENDPYMKSIVFCVDIDHAERMRQALVNANPAMAKESRKYVMRITGDNEEGKKELDNFIDPESTYPVIATTSKLMTTGVDAQTTGLIVLDSNIGSMTEFKQIIGRGTRINETYGKLYFTIMDFRNVTRLFADPDFDGDPVQIYEPKGDDPITPPEDEIPEEFSDTVNEPTDESYGETPDVSITDGEDGTSKPTRHIVSGVKVKVLNKRVQYIGADGKLITESLVDYSRKNIKKAYASLDEFLQEWSTAEQKEAIIKALSDQGVFFDELESEVGKEGLDPFDLICHIAFDRPALTRAERAGKLKKNNYFEKYTGIAKEVINALLDKYTESGIESIEDISVLKVPPFNEYGTIKELTKLFGGGRTGYQSLIKEIEQHLYAS</sequence>
<dbReference type="InterPro" id="IPR027417">
    <property type="entry name" value="P-loop_NTPase"/>
</dbReference>
<dbReference type="GO" id="GO:0003677">
    <property type="term" value="F:DNA binding"/>
    <property type="evidence" value="ECO:0007669"/>
    <property type="project" value="InterPro"/>
</dbReference>